<evidence type="ECO:0000313" key="2">
    <source>
        <dbReference type="EMBL" id="KAG5169992.1"/>
    </source>
</evidence>
<gene>
    <name evidence="2" type="ORF">JR316_004374</name>
</gene>
<name>A0A8H7Y024_PSICU</name>
<proteinExistence type="predicted"/>
<dbReference type="EMBL" id="JAFIQS010000004">
    <property type="protein sequence ID" value="KAG5169992.1"/>
    <property type="molecule type" value="Genomic_DNA"/>
</dbReference>
<dbReference type="AlphaFoldDB" id="A0A8H7Y024"/>
<reference evidence="2" key="1">
    <citation type="submission" date="2021-02" db="EMBL/GenBank/DDBJ databases">
        <title>Psilocybe cubensis genome.</title>
        <authorList>
            <person name="Mckernan K.J."/>
            <person name="Crawford S."/>
            <person name="Trippe A."/>
            <person name="Kane L.T."/>
            <person name="Mclaughlin S."/>
        </authorList>
    </citation>
    <scope>NUCLEOTIDE SEQUENCE [LARGE SCALE GENOMIC DNA]</scope>
    <source>
        <strain evidence="2">MGC-MH-2018</strain>
    </source>
</reference>
<feature type="domain" description="DUF7918" evidence="1">
    <location>
        <begin position="10"/>
        <end position="208"/>
    </location>
</feature>
<accession>A0A8H7Y024</accession>
<dbReference type="Pfam" id="PF25534">
    <property type="entry name" value="DUF7918"/>
    <property type="match status" value="1"/>
</dbReference>
<dbReference type="OrthoDB" id="3364132at2759"/>
<protein>
    <recommendedName>
        <fullName evidence="1">DUF7918 domain-containing protein</fullName>
    </recommendedName>
</protein>
<evidence type="ECO:0000259" key="1">
    <source>
        <dbReference type="Pfam" id="PF25534"/>
    </source>
</evidence>
<sequence length="268" mass="30455">MPIIGNFSAWIQVDNQPLPEYQIEYSQDGRKATCWIPSEAGKEFQICYRDSERSKTTASKVRIDGHKCAGKIIYSKISHPTRSSTSVQKGVSGGNNTLRPFVFSHCRLVEDESEQMVKNLSSIGEIKVKISHVETGSVTDNHGHIPPFDELRIYERAKKGITHGTQLGTAVPREPKHARKVNFKRTQVTFEFRYRPIDILMADGIAPQPTSPPSVKRQHASEHLDLIDLTRDDGRDDTLDRMQRKRIKREVKQEPSMTYDDAIIDLTL</sequence>
<organism evidence="2">
    <name type="scientific">Psilocybe cubensis</name>
    <name type="common">Psychedelic mushroom</name>
    <name type="synonym">Stropharia cubensis</name>
    <dbReference type="NCBI Taxonomy" id="181762"/>
    <lineage>
        <taxon>Eukaryota</taxon>
        <taxon>Fungi</taxon>
        <taxon>Dikarya</taxon>
        <taxon>Basidiomycota</taxon>
        <taxon>Agaricomycotina</taxon>
        <taxon>Agaricomycetes</taxon>
        <taxon>Agaricomycetidae</taxon>
        <taxon>Agaricales</taxon>
        <taxon>Agaricineae</taxon>
        <taxon>Strophariaceae</taxon>
        <taxon>Psilocybe</taxon>
    </lineage>
</organism>
<dbReference type="PANTHER" id="PTHR36223:SF1">
    <property type="entry name" value="TRANSCRIPTION ELONGATION FACTOR EAF N-TERMINAL DOMAIN-CONTAINING PROTEIN"/>
    <property type="match status" value="1"/>
</dbReference>
<comment type="caution">
    <text evidence="2">The sequence shown here is derived from an EMBL/GenBank/DDBJ whole genome shotgun (WGS) entry which is preliminary data.</text>
</comment>
<dbReference type="PANTHER" id="PTHR36223">
    <property type="entry name" value="BETA-LACTAMASE-TYPE TRANSPEPTIDASE FOLD DOMAIN CONTAINING PROTEIN"/>
    <property type="match status" value="1"/>
</dbReference>
<dbReference type="InterPro" id="IPR057678">
    <property type="entry name" value="DUF7918"/>
</dbReference>